<comment type="caution">
    <text evidence="2">The sequence shown here is derived from an EMBL/GenBank/DDBJ whole genome shotgun (WGS) entry which is preliminary data.</text>
</comment>
<dbReference type="PANTHER" id="PTHR48228:SF6">
    <property type="entry name" value="L-CARNITINE COA-TRANSFERASE"/>
    <property type="match status" value="1"/>
</dbReference>
<keyword evidence="1" id="KW-0808">Transferase</keyword>
<organism evidence="2 3">
    <name type="scientific">Reyranella soli</name>
    <dbReference type="NCBI Taxonomy" id="1230389"/>
    <lineage>
        <taxon>Bacteria</taxon>
        <taxon>Pseudomonadati</taxon>
        <taxon>Pseudomonadota</taxon>
        <taxon>Alphaproteobacteria</taxon>
        <taxon>Hyphomicrobiales</taxon>
        <taxon>Reyranellaceae</taxon>
        <taxon>Reyranella</taxon>
    </lineage>
</organism>
<dbReference type="OrthoDB" id="9058532at2"/>
<accession>A0A512NFY6</accession>
<dbReference type="Proteomes" id="UP000321058">
    <property type="component" value="Unassembled WGS sequence"/>
</dbReference>
<evidence type="ECO:0008006" key="4">
    <source>
        <dbReference type="Google" id="ProtNLM"/>
    </source>
</evidence>
<dbReference type="RefSeq" id="WP_147152535.1">
    <property type="nucleotide sequence ID" value="NZ_BKAJ01000089.1"/>
</dbReference>
<dbReference type="AlphaFoldDB" id="A0A512NFY6"/>
<name>A0A512NFY6_9HYPH</name>
<sequence>MADTGRNEGAYLHGIRVLELADETGEYAGRVLAGLGADVVKLEPPEGETTRRIGPFRGDVPSPEESLHFWHYNFGKRSIVVDLDKPDGQESFLRLASAADIVLDARPRGYLADRNLAFERLRSANPRLICLRISPFGDTGPWADFKGSDLVHLALGGVMMNCGYDSDSSGRYDTPPIAPQMWHAYHIAGEMSVIALLGALAHRLRTGEGQRLSLSIHEAVSMNTEVDLPNWIFLRQRHFRQTCRHSMPSTSLPALVQTRDGRYLLPYKTYLRATATYSSDALRGTIAVLAKHGMDEGLGKLDQLDAEAEAKVGTLVDRVAASLDFDADLWRDGQDNGLPWAPVRRPEENARDPHYIQRGSFADVAHPESGTSYTYVAARWYSPDAPWTVSTQRPPRLGEHTRAVIEEWAVPGKLPSLSPDCGLARGPAKAGPTGKPFALSGVRVVDLGWMLASAGAGRYLAALGAEVIKVEHESRADGMRFGAAACPLGGRAERQAATGTIPTPPKEGLNRSGSFMEINAGKLGISLDLKKPEGKRILEDLIRNADVVLEGYSPGTMDRMGLGYDRLRELNPGIIYLQQSGFGQHGVYGRARAFGPTAQAFSGISDMSGLPEPRPPAGIGYSYLDWFGAYNMATAALAALYRRATTGRGCHVDASQAEVGIFLTGTAVLDHSVNGRRWSRYGNRSPYRLAAPHGAYPTRGEDTWIAIAAFTDEQWRAVAAALGHPEWLDDPRFDGLSNRRANEDALDDLISGATGAYDGADLMARLQAAGVAAGICQTAEDRYERDPQLRHLEWLVELPQTELGTWPVKGFPARLDGSPAYAGGMLGRSGPNYGEDTQRVLSSVLGMTAGQVAELRAAGVV</sequence>
<dbReference type="PANTHER" id="PTHR48228">
    <property type="entry name" value="SUCCINYL-COA--D-CITRAMALATE COA-TRANSFERASE"/>
    <property type="match status" value="1"/>
</dbReference>
<dbReference type="InterPro" id="IPR044855">
    <property type="entry name" value="CoA-Trfase_III_dom3_sf"/>
</dbReference>
<gene>
    <name evidence="2" type="ORF">RSO01_50230</name>
</gene>
<dbReference type="InterPro" id="IPR050509">
    <property type="entry name" value="CoA-transferase_III"/>
</dbReference>
<dbReference type="InterPro" id="IPR003673">
    <property type="entry name" value="CoA-Trfase_fam_III"/>
</dbReference>
<dbReference type="InterPro" id="IPR023606">
    <property type="entry name" value="CoA-Trfase_III_dom_1_sf"/>
</dbReference>
<dbReference type="SUPFAM" id="SSF89796">
    <property type="entry name" value="CoA-transferase family III (CaiB/BaiF)"/>
    <property type="match status" value="2"/>
</dbReference>
<evidence type="ECO:0000313" key="3">
    <source>
        <dbReference type="Proteomes" id="UP000321058"/>
    </source>
</evidence>
<evidence type="ECO:0000313" key="2">
    <source>
        <dbReference type="EMBL" id="GEP57857.1"/>
    </source>
</evidence>
<dbReference type="Gene3D" id="3.30.1540.10">
    <property type="entry name" value="formyl-coa transferase, domain 3"/>
    <property type="match status" value="2"/>
</dbReference>
<reference evidence="2 3" key="1">
    <citation type="submission" date="2019-07" db="EMBL/GenBank/DDBJ databases">
        <title>Whole genome shotgun sequence of Reyranella soli NBRC 108950.</title>
        <authorList>
            <person name="Hosoyama A."/>
            <person name="Uohara A."/>
            <person name="Ohji S."/>
            <person name="Ichikawa N."/>
        </authorList>
    </citation>
    <scope>NUCLEOTIDE SEQUENCE [LARGE SCALE GENOMIC DNA]</scope>
    <source>
        <strain evidence="2 3">NBRC 108950</strain>
    </source>
</reference>
<keyword evidence="3" id="KW-1185">Reference proteome</keyword>
<proteinExistence type="predicted"/>
<protein>
    <recommendedName>
        <fullName evidence="4">CoA transferase</fullName>
    </recommendedName>
</protein>
<dbReference type="Gene3D" id="3.40.50.10540">
    <property type="entry name" value="Crotonobetainyl-coa:carnitine coa-transferase, domain 1"/>
    <property type="match status" value="2"/>
</dbReference>
<dbReference type="GO" id="GO:0016740">
    <property type="term" value="F:transferase activity"/>
    <property type="evidence" value="ECO:0007669"/>
    <property type="project" value="UniProtKB-KW"/>
</dbReference>
<evidence type="ECO:0000256" key="1">
    <source>
        <dbReference type="ARBA" id="ARBA00022679"/>
    </source>
</evidence>
<dbReference type="EMBL" id="BKAJ01000089">
    <property type="protein sequence ID" value="GEP57857.1"/>
    <property type="molecule type" value="Genomic_DNA"/>
</dbReference>
<dbReference type="Pfam" id="PF02515">
    <property type="entry name" value="CoA_transf_3"/>
    <property type="match status" value="2"/>
</dbReference>